<name>A0A975PG23_9BACT</name>
<dbReference type="InterPro" id="IPR001789">
    <property type="entry name" value="Sig_transdc_resp-reg_receiver"/>
</dbReference>
<dbReference type="GO" id="GO:0006355">
    <property type="term" value="P:regulation of DNA-templated transcription"/>
    <property type="evidence" value="ECO:0007669"/>
    <property type="project" value="InterPro"/>
</dbReference>
<dbReference type="InterPro" id="IPR011006">
    <property type="entry name" value="CheY-like_superfamily"/>
</dbReference>
<evidence type="ECO:0000256" key="2">
    <source>
        <dbReference type="ARBA" id="ARBA00023125"/>
    </source>
</evidence>
<dbReference type="PROSITE" id="PS50043">
    <property type="entry name" value="HTH_LUXR_2"/>
    <property type="match status" value="1"/>
</dbReference>
<reference evidence="6" key="1">
    <citation type="submission" date="2021-04" db="EMBL/GenBank/DDBJ databases">
        <title>Luteolibacter sp. 32A isolated from the skin of an Anderson's salamander (Ambystoma andersonii).</title>
        <authorList>
            <person name="Spergser J."/>
            <person name="Busse H.-J."/>
        </authorList>
    </citation>
    <scope>NUCLEOTIDE SEQUENCE</scope>
    <source>
        <strain evidence="6">32A</strain>
    </source>
</reference>
<dbReference type="SMART" id="SM00448">
    <property type="entry name" value="REC"/>
    <property type="match status" value="1"/>
</dbReference>
<dbReference type="Pfam" id="PF00072">
    <property type="entry name" value="Response_reg"/>
    <property type="match status" value="1"/>
</dbReference>
<keyword evidence="1 3" id="KW-0597">Phosphoprotein</keyword>
<keyword evidence="2" id="KW-0238">DNA-binding</keyword>
<dbReference type="GO" id="GO:0000160">
    <property type="term" value="P:phosphorelay signal transduction system"/>
    <property type="evidence" value="ECO:0007669"/>
    <property type="project" value="InterPro"/>
</dbReference>
<dbReference type="PROSITE" id="PS50110">
    <property type="entry name" value="RESPONSE_REGULATORY"/>
    <property type="match status" value="1"/>
</dbReference>
<dbReference type="SUPFAM" id="SSF52172">
    <property type="entry name" value="CheY-like"/>
    <property type="match status" value="1"/>
</dbReference>
<dbReference type="SMART" id="SM00421">
    <property type="entry name" value="HTH_LUXR"/>
    <property type="match status" value="1"/>
</dbReference>
<dbReference type="Proteomes" id="UP000676169">
    <property type="component" value="Chromosome"/>
</dbReference>
<evidence type="ECO:0000256" key="3">
    <source>
        <dbReference type="PROSITE-ProRule" id="PRU00169"/>
    </source>
</evidence>
<sequence>MASRNEVSLVVRSFNKSSRGGTDVSEREALAVTVEQAQEFSCVCTCDTAEQALERLPKHKPDVVLMDIQLPKMSGVECVAQLKKILPEVQVIMVTVYEDPDRIFAALRNGASGYLLKRSTPEQVLAAIREVQAGGAPMSTEIARKVILHFREQSTVADDVEHLTSREREVLELLANGFVNKEIAERTGVSVDTVRYYLKRIYVKLHVRTRTEAALKYHRPK</sequence>
<dbReference type="PRINTS" id="PR00038">
    <property type="entry name" value="HTHLUXR"/>
</dbReference>
<dbReference type="PROSITE" id="PS00622">
    <property type="entry name" value="HTH_LUXR_1"/>
    <property type="match status" value="1"/>
</dbReference>
<evidence type="ECO:0000259" key="5">
    <source>
        <dbReference type="PROSITE" id="PS50110"/>
    </source>
</evidence>
<dbReference type="CDD" id="cd06170">
    <property type="entry name" value="LuxR_C_like"/>
    <property type="match status" value="1"/>
</dbReference>
<evidence type="ECO:0000313" key="6">
    <source>
        <dbReference type="EMBL" id="QUE52240.1"/>
    </source>
</evidence>
<gene>
    <name evidence="6" type="ORF">KBB96_04950</name>
</gene>
<organism evidence="6 7">
    <name type="scientific">Luteolibacter ambystomatis</name>
    <dbReference type="NCBI Taxonomy" id="2824561"/>
    <lineage>
        <taxon>Bacteria</taxon>
        <taxon>Pseudomonadati</taxon>
        <taxon>Verrucomicrobiota</taxon>
        <taxon>Verrucomicrobiia</taxon>
        <taxon>Verrucomicrobiales</taxon>
        <taxon>Verrucomicrobiaceae</taxon>
        <taxon>Luteolibacter</taxon>
    </lineage>
</organism>
<feature type="domain" description="HTH luxR-type" evidence="4">
    <location>
        <begin position="156"/>
        <end position="221"/>
    </location>
</feature>
<dbReference type="PANTHER" id="PTHR43214">
    <property type="entry name" value="TWO-COMPONENT RESPONSE REGULATOR"/>
    <property type="match status" value="1"/>
</dbReference>
<evidence type="ECO:0000313" key="7">
    <source>
        <dbReference type="Proteomes" id="UP000676169"/>
    </source>
</evidence>
<dbReference type="SUPFAM" id="SSF46894">
    <property type="entry name" value="C-terminal effector domain of the bipartite response regulators"/>
    <property type="match status" value="1"/>
</dbReference>
<feature type="modified residue" description="4-aspartylphosphate" evidence="3">
    <location>
        <position position="67"/>
    </location>
</feature>
<protein>
    <submittedName>
        <fullName evidence="6">Response regulator transcription factor</fullName>
    </submittedName>
</protein>
<evidence type="ECO:0000256" key="1">
    <source>
        <dbReference type="ARBA" id="ARBA00022553"/>
    </source>
</evidence>
<dbReference type="EMBL" id="CP073100">
    <property type="protein sequence ID" value="QUE52240.1"/>
    <property type="molecule type" value="Genomic_DNA"/>
</dbReference>
<evidence type="ECO:0000259" key="4">
    <source>
        <dbReference type="PROSITE" id="PS50043"/>
    </source>
</evidence>
<keyword evidence="7" id="KW-1185">Reference proteome</keyword>
<dbReference type="GO" id="GO:0003677">
    <property type="term" value="F:DNA binding"/>
    <property type="evidence" value="ECO:0007669"/>
    <property type="project" value="UniProtKB-KW"/>
</dbReference>
<accession>A0A975PG23</accession>
<dbReference type="InterPro" id="IPR039420">
    <property type="entry name" value="WalR-like"/>
</dbReference>
<dbReference type="AlphaFoldDB" id="A0A975PG23"/>
<dbReference type="CDD" id="cd17535">
    <property type="entry name" value="REC_NarL-like"/>
    <property type="match status" value="1"/>
</dbReference>
<feature type="domain" description="Response regulatory" evidence="5">
    <location>
        <begin position="16"/>
        <end position="132"/>
    </location>
</feature>
<dbReference type="Gene3D" id="3.40.50.2300">
    <property type="match status" value="1"/>
</dbReference>
<dbReference type="KEGG" id="lamb:KBB96_04950"/>
<dbReference type="InterPro" id="IPR058245">
    <property type="entry name" value="NreC/VraR/RcsB-like_REC"/>
</dbReference>
<dbReference type="InterPro" id="IPR000792">
    <property type="entry name" value="Tscrpt_reg_LuxR_C"/>
</dbReference>
<proteinExistence type="predicted"/>
<dbReference type="Pfam" id="PF00196">
    <property type="entry name" value="GerE"/>
    <property type="match status" value="1"/>
</dbReference>
<dbReference type="InterPro" id="IPR016032">
    <property type="entry name" value="Sig_transdc_resp-reg_C-effctor"/>
</dbReference>